<evidence type="ECO:0000313" key="2">
    <source>
        <dbReference type="EMBL" id="PIC27093.1"/>
    </source>
</evidence>
<accession>A0A2G5TIM3</accession>
<proteinExistence type="predicted"/>
<feature type="chain" id="PRO_5013700544" evidence="1">
    <location>
        <begin position="21"/>
        <end position="307"/>
    </location>
</feature>
<gene>
    <name evidence="2" type="primary">Cnig_chr_V.g19454</name>
    <name evidence="2" type="ORF">B9Z55_019454</name>
</gene>
<evidence type="ECO:0000256" key="1">
    <source>
        <dbReference type="SAM" id="SignalP"/>
    </source>
</evidence>
<reference evidence="3" key="1">
    <citation type="submission" date="2017-10" db="EMBL/GenBank/DDBJ databases">
        <title>Rapid genome shrinkage in a self-fertile nematode reveals novel sperm competition proteins.</title>
        <authorList>
            <person name="Yin D."/>
            <person name="Schwarz E.M."/>
            <person name="Thomas C.G."/>
            <person name="Felde R.L."/>
            <person name="Korf I.F."/>
            <person name="Cutter A.D."/>
            <person name="Schartner C.M."/>
            <person name="Ralston E.J."/>
            <person name="Meyer B.J."/>
            <person name="Haag E.S."/>
        </authorList>
    </citation>
    <scope>NUCLEOTIDE SEQUENCE [LARGE SCALE GENOMIC DNA]</scope>
    <source>
        <strain evidence="3">JU1422</strain>
    </source>
</reference>
<dbReference type="AlphaFoldDB" id="A0A2G5TIM3"/>
<name>A0A2G5TIM3_9PELO</name>
<comment type="caution">
    <text evidence="2">The sequence shown here is derived from an EMBL/GenBank/DDBJ whole genome shotgun (WGS) entry which is preliminary data.</text>
</comment>
<keyword evidence="1" id="KW-0732">Signal</keyword>
<dbReference type="OrthoDB" id="10538106at2759"/>
<feature type="signal peptide" evidence="1">
    <location>
        <begin position="1"/>
        <end position="20"/>
    </location>
</feature>
<dbReference type="EMBL" id="PDUG01000005">
    <property type="protein sequence ID" value="PIC27093.1"/>
    <property type="molecule type" value="Genomic_DNA"/>
</dbReference>
<dbReference type="Proteomes" id="UP000230233">
    <property type="component" value="Chromosome V"/>
</dbReference>
<sequence length="307" mass="35469">MVVLLRPLLYLFFNFSIFISEQLPEHRKSCSYRKIEIQSENYKHVEVLWTVPEEKSGVLAEECDKAKRSKRSLRTMLPGNPGFYGYKMNETDRFPDDKNLFRKALRSLLVDQQVEQYISSELIKLIPLGNHSEPYIRLGKTVKYAKCIDNRTIDITARVLVPETLKIWKCEDIGAIKNDIYEFYDLSPVWMVEDEKGNTFKINLHNCRENKFNKTLCEPGDKVWYNASCSINRVETCVKTTGRPKGITGSYMRTLPDGIAIYGTFRHFSKIDPTSSRKSGNATTHTGFGSISPGLYYFSFNNTEKFQ</sequence>
<organism evidence="2 3">
    <name type="scientific">Caenorhabditis nigoni</name>
    <dbReference type="NCBI Taxonomy" id="1611254"/>
    <lineage>
        <taxon>Eukaryota</taxon>
        <taxon>Metazoa</taxon>
        <taxon>Ecdysozoa</taxon>
        <taxon>Nematoda</taxon>
        <taxon>Chromadorea</taxon>
        <taxon>Rhabditida</taxon>
        <taxon>Rhabditina</taxon>
        <taxon>Rhabditomorpha</taxon>
        <taxon>Rhabditoidea</taxon>
        <taxon>Rhabditidae</taxon>
        <taxon>Peloderinae</taxon>
        <taxon>Caenorhabditis</taxon>
    </lineage>
</organism>
<keyword evidence="3" id="KW-1185">Reference proteome</keyword>
<protein>
    <submittedName>
        <fullName evidence="2">Uncharacterized protein</fullName>
    </submittedName>
</protein>
<evidence type="ECO:0000313" key="3">
    <source>
        <dbReference type="Proteomes" id="UP000230233"/>
    </source>
</evidence>